<keyword evidence="3" id="KW-0804">Transcription</keyword>
<dbReference type="CDD" id="cd00038">
    <property type="entry name" value="CAP_ED"/>
    <property type="match status" value="1"/>
</dbReference>
<dbReference type="InterPro" id="IPR050397">
    <property type="entry name" value="Env_Response_Regulators"/>
</dbReference>
<dbReference type="PANTHER" id="PTHR24567">
    <property type="entry name" value="CRP FAMILY TRANSCRIPTIONAL REGULATORY PROTEIN"/>
    <property type="match status" value="1"/>
</dbReference>
<dbReference type="PANTHER" id="PTHR24567:SF68">
    <property type="entry name" value="DNA-BINDING TRANSCRIPTIONAL DUAL REGULATOR CRP"/>
    <property type="match status" value="1"/>
</dbReference>
<sequence length="240" mass="26719">MSVDHLIAKLRRRDDIAPSEAQYLQGLLDPPRRVSRGAEIVRAGERPGHSTLLVDGFCSRIVTGPTGARQITQVNIGGDFLDLHSFLMKQMDHGCVALTDCTIMAAPHAKLRRMTDEQPHLTRLLWLETVIDAAIHRQWLYGLGRLEAQARTAHLMCELALRSRAAGLGGPEGFPMPFTQPELADILGITPVHANRSMMTLRRAGLIERTGMQVIIIDWDGLAELGEFDPAYLRLYREPV</sequence>
<dbReference type="InterPro" id="IPR036390">
    <property type="entry name" value="WH_DNA-bd_sf"/>
</dbReference>
<dbReference type="InterPro" id="IPR014710">
    <property type="entry name" value="RmlC-like_jellyroll"/>
</dbReference>
<dbReference type="GO" id="GO:0005829">
    <property type="term" value="C:cytosol"/>
    <property type="evidence" value="ECO:0007669"/>
    <property type="project" value="TreeGrafter"/>
</dbReference>
<dbReference type="InterPro" id="IPR018490">
    <property type="entry name" value="cNMP-bd_dom_sf"/>
</dbReference>
<dbReference type="InterPro" id="IPR012318">
    <property type="entry name" value="HTH_CRP"/>
</dbReference>
<evidence type="ECO:0000256" key="2">
    <source>
        <dbReference type="ARBA" id="ARBA00023125"/>
    </source>
</evidence>
<name>A0AB39KYA1_9CAUL</name>
<dbReference type="SMART" id="SM00419">
    <property type="entry name" value="HTH_CRP"/>
    <property type="match status" value="1"/>
</dbReference>
<evidence type="ECO:0000259" key="4">
    <source>
        <dbReference type="PROSITE" id="PS51063"/>
    </source>
</evidence>
<keyword evidence="2" id="KW-0238">DNA-binding</keyword>
<protein>
    <submittedName>
        <fullName evidence="5">Crp/Fnr family transcriptional regulator</fullName>
    </submittedName>
</protein>
<evidence type="ECO:0000256" key="1">
    <source>
        <dbReference type="ARBA" id="ARBA00023015"/>
    </source>
</evidence>
<dbReference type="EMBL" id="CP158375">
    <property type="protein sequence ID" value="XDO98181.1"/>
    <property type="molecule type" value="Genomic_DNA"/>
</dbReference>
<dbReference type="SUPFAM" id="SSF51206">
    <property type="entry name" value="cAMP-binding domain-like"/>
    <property type="match status" value="1"/>
</dbReference>
<feature type="domain" description="HTH crp-type" evidence="4">
    <location>
        <begin position="146"/>
        <end position="220"/>
    </location>
</feature>
<reference evidence="5" key="1">
    <citation type="submission" date="2024-06" db="EMBL/GenBank/DDBJ databases">
        <title>Caulobacter inopinatus, sp. nov.</title>
        <authorList>
            <person name="Donachie S.P."/>
        </authorList>
    </citation>
    <scope>NUCLEOTIDE SEQUENCE</scope>
    <source>
        <strain evidence="5">73W</strain>
    </source>
</reference>
<evidence type="ECO:0000256" key="3">
    <source>
        <dbReference type="ARBA" id="ARBA00023163"/>
    </source>
</evidence>
<dbReference type="Gene3D" id="1.10.10.10">
    <property type="entry name" value="Winged helix-like DNA-binding domain superfamily/Winged helix DNA-binding domain"/>
    <property type="match status" value="1"/>
</dbReference>
<dbReference type="InterPro" id="IPR000595">
    <property type="entry name" value="cNMP-bd_dom"/>
</dbReference>
<dbReference type="RefSeq" id="WP_369061896.1">
    <property type="nucleotide sequence ID" value="NZ_CP158375.1"/>
</dbReference>
<dbReference type="Pfam" id="PF00027">
    <property type="entry name" value="cNMP_binding"/>
    <property type="match status" value="1"/>
</dbReference>
<dbReference type="InterPro" id="IPR036388">
    <property type="entry name" value="WH-like_DNA-bd_sf"/>
</dbReference>
<dbReference type="Pfam" id="PF13545">
    <property type="entry name" value="HTH_Crp_2"/>
    <property type="match status" value="1"/>
</dbReference>
<dbReference type="GO" id="GO:0003700">
    <property type="term" value="F:DNA-binding transcription factor activity"/>
    <property type="evidence" value="ECO:0007669"/>
    <property type="project" value="TreeGrafter"/>
</dbReference>
<gene>
    <name evidence="5" type="ORF">ABOZ73_07125</name>
</gene>
<keyword evidence="1" id="KW-0805">Transcription regulation</keyword>
<dbReference type="PROSITE" id="PS51063">
    <property type="entry name" value="HTH_CRP_2"/>
    <property type="match status" value="1"/>
</dbReference>
<dbReference type="GO" id="GO:0003677">
    <property type="term" value="F:DNA binding"/>
    <property type="evidence" value="ECO:0007669"/>
    <property type="project" value="UniProtKB-KW"/>
</dbReference>
<dbReference type="SUPFAM" id="SSF46785">
    <property type="entry name" value="Winged helix' DNA-binding domain"/>
    <property type="match status" value="1"/>
</dbReference>
<dbReference type="Gene3D" id="2.60.120.10">
    <property type="entry name" value="Jelly Rolls"/>
    <property type="match status" value="1"/>
</dbReference>
<accession>A0AB39KYA1</accession>
<organism evidence="5">
    <name type="scientific">Caulobacter sp. 73W</name>
    <dbReference type="NCBI Taxonomy" id="3161137"/>
    <lineage>
        <taxon>Bacteria</taxon>
        <taxon>Pseudomonadati</taxon>
        <taxon>Pseudomonadota</taxon>
        <taxon>Alphaproteobacteria</taxon>
        <taxon>Caulobacterales</taxon>
        <taxon>Caulobacteraceae</taxon>
        <taxon>Caulobacter</taxon>
    </lineage>
</organism>
<dbReference type="AlphaFoldDB" id="A0AB39KYA1"/>
<proteinExistence type="predicted"/>
<evidence type="ECO:0000313" key="5">
    <source>
        <dbReference type="EMBL" id="XDO98181.1"/>
    </source>
</evidence>